<accession>A0A1B0ZQU8</accession>
<reference evidence="1 3" key="1">
    <citation type="submission" date="2016-04" db="EMBL/GenBank/DDBJ databases">
        <authorList>
            <person name="Evans L.H."/>
            <person name="Alamgir A."/>
            <person name="Owens N."/>
            <person name="Weber N.D."/>
            <person name="Virtaneva K."/>
            <person name="Barbian K."/>
            <person name="Babar A."/>
            <person name="Rosenke K."/>
        </authorList>
    </citation>
    <scope>NUCLEOTIDE SEQUENCE [LARGE SCALE GENOMIC DNA]</scope>
    <source>
        <strain evidence="1 3">JL2886</strain>
    </source>
</reference>
<reference evidence="2 4" key="2">
    <citation type="submission" date="2023-02" db="EMBL/GenBank/DDBJ databases">
        <title>Population genomics of bacteria associated with diatom.</title>
        <authorList>
            <person name="Xie J."/>
            <person name="Wang H."/>
        </authorList>
    </citation>
    <scope>NUCLEOTIDE SEQUENCE [LARGE SCALE GENOMIC DNA]</scope>
    <source>
        <strain evidence="2 4">PT47_8</strain>
    </source>
</reference>
<organism evidence="1 3">
    <name type="scientific">Phaeobacter gallaeciensis</name>
    <dbReference type="NCBI Taxonomy" id="60890"/>
    <lineage>
        <taxon>Bacteria</taxon>
        <taxon>Pseudomonadati</taxon>
        <taxon>Pseudomonadota</taxon>
        <taxon>Alphaproteobacteria</taxon>
        <taxon>Rhodobacterales</taxon>
        <taxon>Roseobacteraceae</taxon>
        <taxon>Phaeobacter</taxon>
    </lineage>
</organism>
<proteinExistence type="predicted"/>
<keyword evidence="3" id="KW-1185">Reference proteome</keyword>
<dbReference type="EMBL" id="CP015124">
    <property type="protein sequence ID" value="ANP36520.1"/>
    <property type="molecule type" value="Genomic_DNA"/>
</dbReference>
<sequence length="279" mass="31401">MQVIGLCRFSYVGHGGYKQEHASLEERRAYLYAPERLEERFRLFETVCLPSVIGQTDADFQLLVVVGECFPLPYLDRLLTLTEPLPNVVISVQPPGRHRRVMIQMLNDARENPDAPCLQFRLDDDDAMAVSFVERLKQAAQDLEPVWPRYPMTTIDFNRGYVYRASADGLAIKPDRYPYTALSMGVVVAGGSNQTIMHHGHHTLWRVTPTLTIPDGDMYLRGYNSFNDSRSKGRGKEINVTPVTPEEAHHLKQTFNVDSAAVARAFSSPGLLPLPVEGE</sequence>
<dbReference type="AlphaFoldDB" id="A0A1B0ZQU8"/>
<gene>
    <name evidence="1" type="ORF">JL2886_01611</name>
    <name evidence="2" type="ORF">PXK24_20735</name>
</gene>
<evidence type="ECO:0000313" key="3">
    <source>
        <dbReference type="Proteomes" id="UP000092565"/>
    </source>
</evidence>
<dbReference type="RefSeq" id="WP_065271482.1">
    <property type="nucleotide sequence ID" value="NZ_CP015124.1"/>
</dbReference>
<dbReference type="InterPro" id="IPR021466">
    <property type="entry name" value="Put_rhamnosyl_transferase"/>
</dbReference>
<evidence type="ECO:0000313" key="1">
    <source>
        <dbReference type="EMBL" id="ANP36520.1"/>
    </source>
</evidence>
<protein>
    <submittedName>
        <fullName evidence="2">Rhamnosyl transferase</fullName>
    </submittedName>
</protein>
<evidence type="ECO:0000313" key="2">
    <source>
        <dbReference type="EMBL" id="MDE4168119.1"/>
    </source>
</evidence>
<dbReference type="Proteomes" id="UP001218364">
    <property type="component" value="Unassembled WGS sequence"/>
</dbReference>
<dbReference type="GO" id="GO:0016740">
    <property type="term" value="F:transferase activity"/>
    <property type="evidence" value="ECO:0007669"/>
    <property type="project" value="UniProtKB-KW"/>
</dbReference>
<name>A0A1B0ZQU8_9RHOB</name>
<keyword evidence="2" id="KW-0808">Transferase</keyword>
<dbReference type="EMBL" id="JARCJK010000020">
    <property type="protein sequence ID" value="MDE4168119.1"/>
    <property type="molecule type" value="Genomic_DNA"/>
</dbReference>
<dbReference type="OrthoDB" id="9771846at2"/>
<evidence type="ECO:0000313" key="4">
    <source>
        <dbReference type="Proteomes" id="UP001218364"/>
    </source>
</evidence>
<dbReference type="PATRIC" id="fig|60890.4.peg.1574"/>
<dbReference type="Proteomes" id="UP000092565">
    <property type="component" value="Chromosome"/>
</dbReference>
<dbReference type="Pfam" id="PF11316">
    <property type="entry name" value="Rhamno_transf"/>
    <property type="match status" value="1"/>
</dbReference>